<reference evidence="3" key="1">
    <citation type="submission" date="2020-11" db="EMBL/GenBank/DDBJ databases">
        <title>Sequencing the genomes of 1000 actinobacteria strains.</title>
        <authorList>
            <person name="Klenk H.-P."/>
        </authorList>
    </citation>
    <scope>NUCLEOTIDE SEQUENCE</scope>
    <source>
        <strain evidence="3">DSM 45356</strain>
    </source>
</reference>
<organism evidence="3 4">
    <name type="scientific">Longispora fulva</name>
    <dbReference type="NCBI Taxonomy" id="619741"/>
    <lineage>
        <taxon>Bacteria</taxon>
        <taxon>Bacillati</taxon>
        <taxon>Actinomycetota</taxon>
        <taxon>Actinomycetes</taxon>
        <taxon>Micromonosporales</taxon>
        <taxon>Micromonosporaceae</taxon>
        <taxon>Longispora</taxon>
    </lineage>
</organism>
<evidence type="ECO:0000313" key="4">
    <source>
        <dbReference type="Proteomes" id="UP000622552"/>
    </source>
</evidence>
<protein>
    <recommendedName>
        <fullName evidence="5">DUF3105 domain-containing protein</fullName>
    </recommendedName>
</protein>
<dbReference type="InterPro" id="IPR021454">
    <property type="entry name" value="DUF3105"/>
</dbReference>
<feature type="compositionally biased region" description="Low complexity" evidence="1">
    <location>
        <begin position="30"/>
        <end position="45"/>
    </location>
</feature>
<feature type="compositionally biased region" description="Polar residues" evidence="1">
    <location>
        <begin position="85"/>
        <end position="101"/>
    </location>
</feature>
<feature type="compositionally biased region" description="Pro residues" evidence="1">
    <location>
        <begin position="55"/>
        <end position="68"/>
    </location>
</feature>
<keyword evidence="2" id="KW-0812">Transmembrane</keyword>
<dbReference type="Pfam" id="PF11303">
    <property type="entry name" value="DUF3105"/>
    <property type="match status" value="1"/>
</dbReference>
<proteinExistence type="predicted"/>
<evidence type="ECO:0000256" key="2">
    <source>
        <dbReference type="SAM" id="Phobius"/>
    </source>
</evidence>
<feature type="compositionally biased region" description="Pro residues" evidence="1">
    <location>
        <begin position="1"/>
        <end position="20"/>
    </location>
</feature>
<dbReference type="RefSeq" id="WP_197005331.1">
    <property type="nucleotide sequence ID" value="NZ_BONS01000025.1"/>
</dbReference>
<accession>A0A8J7KM04</accession>
<feature type="region of interest" description="Disordered" evidence="1">
    <location>
        <begin position="1"/>
        <end position="125"/>
    </location>
</feature>
<name>A0A8J7KM04_9ACTN</name>
<feature type="transmembrane region" description="Helical" evidence="2">
    <location>
        <begin position="194"/>
        <end position="219"/>
    </location>
</feature>
<dbReference type="EMBL" id="JADOUF010000001">
    <property type="protein sequence ID" value="MBG6138591.1"/>
    <property type="molecule type" value="Genomic_DNA"/>
</dbReference>
<evidence type="ECO:0000313" key="3">
    <source>
        <dbReference type="EMBL" id="MBG6138591.1"/>
    </source>
</evidence>
<gene>
    <name evidence="3" type="ORF">IW245_004785</name>
</gene>
<keyword evidence="2" id="KW-0472">Membrane</keyword>
<feature type="compositionally biased region" description="Polar residues" evidence="1">
    <location>
        <begin position="108"/>
        <end position="120"/>
    </location>
</feature>
<feature type="region of interest" description="Disordered" evidence="1">
    <location>
        <begin position="160"/>
        <end position="186"/>
    </location>
</feature>
<keyword evidence="4" id="KW-1185">Reference proteome</keyword>
<dbReference type="AlphaFoldDB" id="A0A8J7KM04"/>
<dbReference type="Proteomes" id="UP000622552">
    <property type="component" value="Unassembled WGS sequence"/>
</dbReference>
<feature type="compositionally biased region" description="Low complexity" evidence="1">
    <location>
        <begin position="160"/>
        <end position="177"/>
    </location>
</feature>
<evidence type="ECO:0000256" key="1">
    <source>
        <dbReference type="SAM" id="MobiDB-lite"/>
    </source>
</evidence>
<comment type="caution">
    <text evidence="3">The sequence shown here is derived from an EMBL/GenBank/DDBJ whole genome shotgun (WGS) entry which is preliminary data.</text>
</comment>
<keyword evidence="2" id="KW-1133">Transmembrane helix</keyword>
<sequence length="383" mass="39296">MTTPSQPQPDPSAVPAPPEGGVPLYWPENQAPASAPAQAGPAHQPLWPAEDPQSPLIPGPPVPSPPSGSPTWYVPGQDEVGSPAQPGSSQEILGHASQVTGQDWAGQQPAQTGASPWQSNPYAAPAPGADPYAAAPYGAQPAAPYAAPYGAQPGAYGSPSGPYGAGQAPPYGQPAYGTPGYSPQQPPGRSGVNVGLVVGLVAVTLVIVLLGSAALVWALNRDSTPTGQGTPTGAITGLVDYRTTNPGALTQNHTTDPVTYPMSPPAGGPHFPVWQNCMGDVYTKKITSEKAVHSLEHGAVWITYDPQRVGAADVEKLAARVRGVEYTLMSPFPGQGPKISIQAWGYQLGVDSASDKRIGQFLQKYRVTASLEPGAVCSGGATE</sequence>
<evidence type="ECO:0008006" key="5">
    <source>
        <dbReference type="Google" id="ProtNLM"/>
    </source>
</evidence>